<organism evidence="1">
    <name type="scientific">Arundo donax</name>
    <name type="common">Giant reed</name>
    <name type="synonym">Donax arundinaceus</name>
    <dbReference type="NCBI Taxonomy" id="35708"/>
    <lineage>
        <taxon>Eukaryota</taxon>
        <taxon>Viridiplantae</taxon>
        <taxon>Streptophyta</taxon>
        <taxon>Embryophyta</taxon>
        <taxon>Tracheophyta</taxon>
        <taxon>Spermatophyta</taxon>
        <taxon>Magnoliopsida</taxon>
        <taxon>Liliopsida</taxon>
        <taxon>Poales</taxon>
        <taxon>Poaceae</taxon>
        <taxon>PACMAD clade</taxon>
        <taxon>Arundinoideae</taxon>
        <taxon>Arundineae</taxon>
        <taxon>Arundo</taxon>
    </lineage>
</organism>
<dbReference type="AlphaFoldDB" id="A0A0A9B4Z6"/>
<proteinExistence type="predicted"/>
<reference evidence="1" key="1">
    <citation type="submission" date="2014-09" db="EMBL/GenBank/DDBJ databases">
        <authorList>
            <person name="Magalhaes I.L.F."/>
            <person name="Oliveira U."/>
            <person name="Santos F.R."/>
            <person name="Vidigal T.H.D.A."/>
            <person name="Brescovit A.D."/>
            <person name="Santos A.J."/>
        </authorList>
    </citation>
    <scope>NUCLEOTIDE SEQUENCE</scope>
    <source>
        <tissue evidence="1">Shoot tissue taken approximately 20 cm above the soil surface</tissue>
    </source>
</reference>
<evidence type="ECO:0000313" key="1">
    <source>
        <dbReference type="EMBL" id="JAD58446.1"/>
    </source>
</evidence>
<reference evidence="1" key="2">
    <citation type="journal article" date="2015" name="Data Brief">
        <title>Shoot transcriptome of the giant reed, Arundo donax.</title>
        <authorList>
            <person name="Barrero R.A."/>
            <person name="Guerrero F.D."/>
            <person name="Moolhuijzen P."/>
            <person name="Goolsby J.A."/>
            <person name="Tidwell J."/>
            <person name="Bellgard S.E."/>
            <person name="Bellgard M.I."/>
        </authorList>
    </citation>
    <scope>NUCLEOTIDE SEQUENCE</scope>
    <source>
        <tissue evidence="1">Shoot tissue taken approximately 20 cm above the soil surface</tissue>
    </source>
</reference>
<protein>
    <submittedName>
        <fullName evidence="1">Uncharacterized protein</fullName>
    </submittedName>
</protein>
<accession>A0A0A9B4Z6</accession>
<dbReference type="EMBL" id="GBRH01239449">
    <property type="protein sequence ID" value="JAD58446.1"/>
    <property type="molecule type" value="Transcribed_RNA"/>
</dbReference>
<name>A0A0A9B4Z6_ARUDO</name>
<sequence>MKWQNEYVYVICEGLQLNQAQFRPCSFLYNLSEVH</sequence>